<evidence type="ECO:0000256" key="8">
    <source>
        <dbReference type="ARBA" id="ARBA00023306"/>
    </source>
</evidence>
<evidence type="ECO:0000256" key="2">
    <source>
        <dbReference type="ARBA" id="ARBA00022454"/>
    </source>
</evidence>
<keyword evidence="8 10" id="KW-0131">Cell cycle</keyword>
<dbReference type="Proteomes" id="UP000673691">
    <property type="component" value="Unassembled WGS sequence"/>
</dbReference>
<dbReference type="PANTHER" id="PTHR10643">
    <property type="entry name" value="KINETOCHORE PROTEIN NDC80"/>
    <property type="match status" value="1"/>
</dbReference>
<keyword evidence="7 10" id="KW-0539">Nucleus</keyword>
<evidence type="ECO:0000256" key="10">
    <source>
        <dbReference type="RuleBase" id="RU368072"/>
    </source>
</evidence>
<feature type="domain" description="Kinetochore protein Ndc80 CH" evidence="12">
    <location>
        <begin position="3"/>
        <end position="96"/>
    </location>
</feature>
<evidence type="ECO:0000256" key="1">
    <source>
        <dbReference type="ARBA" id="ARBA00007050"/>
    </source>
</evidence>
<protein>
    <recommendedName>
        <fullName evidence="10">Kinetochore protein NDC80</fullName>
    </recommendedName>
</protein>
<evidence type="ECO:0000259" key="12">
    <source>
        <dbReference type="Pfam" id="PF03801"/>
    </source>
</evidence>
<evidence type="ECO:0000313" key="13">
    <source>
        <dbReference type="EMBL" id="KAG5461624.1"/>
    </source>
</evidence>
<comment type="caution">
    <text evidence="13">The sequence shown here is derived from an EMBL/GenBank/DDBJ whole genome shotgun (WGS) entry which is preliminary data.</text>
</comment>
<dbReference type="InterPro" id="IPR055260">
    <property type="entry name" value="Ndc80_CH"/>
</dbReference>
<evidence type="ECO:0000256" key="9">
    <source>
        <dbReference type="ARBA" id="ARBA00023328"/>
    </source>
</evidence>
<evidence type="ECO:0000256" key="6">
    <source>
        <dbReference type="ARBA" id="ARBA00023054"/>
    </source>
</evidence>
<reference evidence="13 14" key="1">
    <citation type="journal article" name="Sci. Rep.">
        <title>Genome-scale phylogenetic analyses confirm Olpidium as the closest living zoosporic fungus to the non-flagellated, terrestrial fungi.</title>
        <authorList>
            <person name="Chang Y."/>
            <person name="Rochon D."/>
            <person name="Sekimoto S."/>
            <person name="Wang Y."/>
            <person name="Chovatia M."/>
            <person name="Sandor L."/>
            <person name="Salamov A."/>
            <person name="Grigoriev I.V."/>
            <person name="Stajich J.E."/>
            <person name="Spatafora J.W."/>
        </authorList>
    </citation>
    <scope>NUCLEOTIDE SEQUENCE [LARGE SCALE GENOMIC DNA]</scope>
    <source>
        <strain evidence="13">S191</strain>
    </source>
</reference>
<dbReference type="GO" id="GO:0051301">
    <property type="term" value="P:cell division"/>
    <property type="evidence" value="ECO:0007669"/>
    <property type="project" value="UniProtKB-UniRule"/>
</dbReference>
<dbReference type="Pfam" id="PF03801">
    <property type="entry name" value="Ndc80_HEC"/>
    <property type="match status" value="1"/>
</dbReference>
<comment type="subcellular location">
    <subcellularLocation>
        <location evidence="10">Chromosome</location>
        <location evidence="10">Centromere</location>
        <location evidence="10">Kinetochore</location>
    </subcellularLocation>
    <subcellularLocation>
        <location evidence="10">Nucleus</location>
    </subcellularLocation>
</comment>
<dbReference type="OrthoDB" id="2414415at2759"/>
<evidence type="ECO:0000256" key="11">
    <source>
        <dbReference type="SAM" id="MobiDB-lite"/>
    </source>
</evidence>
<dbReference type="Gene3D" id="1.10.418.30">
    <property type="entry name" value="Ncd80 complex, Ncd80 subunit"/>
    <property type="match status" value="1"/>
</dbReference>
<evidence type="ECO:0000256" key="4">
    <source>
        <dbReference type="ARBA" id="ARBA00022776"/>
    </source>
</evidence>
<dbReference type="AlphaFoldDB" id="A0A8H7ZY75"/>
<keyword evidence="3 10" id="KW-0132">Cell division</keyword>
<organism evidence="13 14">
    <name type="scientific">Olpidium bornovanus</name>
    <dbReference type="NCBI Taxonomy" id="278681"/>
    <lineage>
        <taxon>Eukaryota</taxon>
        <taxon>Fungi</taxon>
        <taxon>Fungi incertae sedis</taxon>
        <taxon>Olpidiomycota</taxon>
        <taxon>Olpidiomycotina</taxon>
        <taxon>Olpidiomycetes</taxon>
        <taxon>Olpidiales</taxon>
        <taxon>Olpidiaceae</taxon>
        <taxon>Olpidium</taxon>
    </lineage>
</organism>
<dbReference type="PANTHER" id="PTHR10643:SF2">
    <property type="entry name" value="KINETOCHORE PROTEIN NDC80 HOMOLOG"/>
    <property type="match status" value="1"/>
</dbReference>
<gene>
    <name evidence="13" type="ORF">BJ554DRAFT_6154</name>
</gene>
<keyword evidence="2 10" id="KW-0158">Chromosome</keyword>
<proteinExistence type="inferred from homology"/>
<comment type="subunit">
    <text evidence="10">Component of the NDC80 complex.</text>
</comment>
<evidence type="ECO:0000256" key="5">
    <source>
        <dbReference type="ARBA" id="ARBA00022838"/>
    </source>
</evidence>
<comment type="function">
    <text evidence="10">Acts as a component of the essential kinetochore-associated NDC80 complex, which is required for chromosome segregation and spindle checkpoint activity.</text>
</comment>
<name>A0A8H7ZY75_9FUNG</name>
<comment type="similarity">
    <text evidence="1 10">Belongs to the NDC80/HEC1 family.</text>
</comment>
<keyword evidence="5 10" id="KW-0995">Kinetochore</keyword>
<dbReference type="EMBL" id="JAEFCI010003370">
    <property type="protein sequence ID" value="KAG5461624.1"/>
    <property type="molecule type" value="Genomic_DNA"/>
</dbReference>
<dbReference type="GO" id="GO:0031262">
    <property type="term" value="C:Ndc80 complex"/>
    <property type="evidence" value="ECO:0007669"/>
    <property type="project" value="UniProtKB-UniRule"/>
</dbReference>
<evidence type="ECO:0000256" key="3">
    <source>
        <dbReference type="ARBA" id="ARBA00022618"/>
    </source>
</evidence>
<evidence type="ECO:0000256" key="7">
    <source>
        <dbReference type="ARBA" id="ARBA00023242"/>
    </source>
</evidence>
<dbReference type="InterPro" id="IPR005550">
    <property type="entry name" value="Kinetochore_Ndc80"/>
</dbReference>
<feature type="region of interest" description="Disordered" evidence="11">
    <location>
        <begin position="111"/>
        <end position="132"/>
    </location>
</feature>
<dbReference type="GO" id="GO:0005634">
    <property type="term" value="C:nucleus"/>
    <property type="evidence" value="ECO:0007669"/>
    <property type="project" value="UniProtKB-SubCell"/>
</dbReference>
<sequence>MSRASITGVRGTAVDQIKDPRPLRDKAWQQNTNKNIVDYLTNAGYSLPLSTKTLQMPTSKDFQTIFKFLCAKIDPNFVFQKKFEEEVPVVLKALKLVSHLGIPASALGTSLSPSNPCSGGESNDTKMASLPL</sequence>
<keyword evidence="4 10" id="KW-0498">Mitosis</keyword>
<dbReference type="InterPro" id="IPR038273">
    <property type="entry name" value="Ndc80_sf"/>
</dbReference>
<dbReference type="GO" id="GO:0051315">
    <property type="term" value="P:attachment of mitotic spindle microtubules to kinetochore"/>
    <property type="evidence" value="ECO:0007669"/>
    <property type="project" value="UniProtKB-UniRule"/>
</dbReference>
<keyword evidence="9 10" id="KW-0137">Centromere</keyword>
<keyword evidence="14" id="KW-1185">Reference proteome</keyword>
<evidence type="ECO:0000313" key="14">
    <source>
        <dbReference type="Proteomes" id="UP000673691"/>
    </source>
</evidence>
<keyword evidence="6" id="KW-0175">Coiled coil</keyword>
<accession>A0A8H7ZY75</accession>
<feature type="compositionally biased region" description="Polar residues" evidence="11">
    <location>
        <begin position="111"/>
        <end position="126"/>
    </location>
</feature>